<proteinExistence type="predicted"/>
<reference evidence="2" key="3">
    <citation type="submission" date="2017-10" db="EMBL/GenBank/DDBJ databases">
        <authorList>
            <person name="Vrbovska V."/>
            <person name="Kovarovic V."/>
            <person name="Indrakova A."/>
        </authorList>
    </citation>
    <scope>NUCLEOTIDE SEQUENCE</scope>
    <source>
        <strain evidence="2">CCM 8730</strain>
    </source>
</reference>
<sequence>MTLFTTDYSNIEENNQDFGPLPEGEYEVVIKNASERSTPNGKEETQLTLVVRNDLTKVPELAEQNGKYANRHIFVDEWKRDIDGEYKYKMDNFMHYLNGVGVPEGTKVESFEQLLSMFRGKPVRVFVKQEENEYKGNKQTVNRVAPWNFKNTKYPQVNHEWKEKDKDNKQSSNPFEGNGPIDIQDDDLPF</sequence>
<dbReference type="OrthoDB" id="1707979at2"/>
<organism evidence="2 4">
    <name type="scientific">Staphylococcus edaphicus</name>
    <dbReference type="NCBI Taxonomy" id="1955013"/>
    <lineage>
        <taxon>Bacteria</taxon>
        <taxon>Bacillati</taxon>
        <taxon>Bacillota</taxon>
        <taxon>Bacilli</taxon>
        <taxon>Bacillales</taxon>
        <taxon>Staphylococcaceae</taxon>
        <taxon>Staphylococcus</taxon>
    </lineage>
</organism>
<dbReference type="AlphaFoldDB" id="A0A2C6WQU8"/>
<evidence type="ECO:0000313" key="4">
    <source>
        <dbReference type="Proteomes" id="UP000223828"/>
    </source>
</evidence>
<dbReference type="RefSeq" id="WP_099088993.1">
    <property type="nucleotide sequence ID" value="NZ_CP093217.1"/>
</dbReference>
<dbReference type="Pfam" id="PF05037">
    <property type="entry name" value="DUF669"/>
    <property type="match status" value="1"/>
</dbReference>
<keyword evidence="5" id="KW-1185">Reference proteome</keyword>
<reference evidence="2" key="1">
    <citation type="journal article" date="2017" name="Appl. Environ. Microbiol.">
        <title>Staphylococcus edaphicus sp. nov., isolated in Antarctica, harbours mecC gene and genomic islands with suspected role in adaptation to extreme environment.</title>
        <authorList>
            <person name="Pantucek R."/>
            <person name="Sedlacek I."/>
            <person name="Indrakova A."/>
            <person name="Vrbovska V."/>
            <person name="Maslanova I."/>
            <person name="Kovarovic V."/>
            <person name="Svec P."/>
            <person name="Kralova S."/>
            <person name="Kristofova L."/>
            <person name="Keklakova J."/>
            <person name="Petras P."/>
            <person name="Doskar J."/>
        </authorList>
    </citation>
    <scope>NUCLEOTIDE SEQUENCE</scope>
    <source>
        <strain evidence="2">CCM 8730</strain>
    </source>
</reference>
<name>A0A2C6WQU8_9STAP</name>
<evidence type="ECO:0000313" key="3">
    <source>
        <dbReference type="EMBL" id="UQW82450.1"/>
    </source>
</evidence>
<gene>
    <name evidence="2" type="ORF">BTJ66_00190</name>
    <name evidence="3" type="ORF">MNY58_05140</name>
</gene>
<dbReference type="EMBL" id="CP093217">
    <property type="protein sequence ID" value="UQW82450.1"/>
    <property type="molecule type" value="Genomic_DNA"/>
</dbReference>
<dbReference type="Proteomes" id="UP001056588">
    <property type="component" value="Chromosome"/>
</dbReference>
<evidence type="ECO:0000313" key="2">
    <source>
        <dbReference type="EMBL" id="PHK50759.1"/>
    </source>
</evidence>
<accession>A0A2C6WQU8</accession>
<feature type="compositionally biased region" description="Basic and acidic residues" evidence="1">
    <location>
        <begin position="159"/>
        <end position="169"/>
    </location>
</feature>
<protein>
    <submittedName>
        <fullName evidence="3">DUF669 domain-containing protein</fullName>
    </submittedName>
</protein>
<evidence type="ECO:0000313" key="5">
    <source>
        <dbReference type="Proteomes" id="UP001056588"/>
    </source>
</evidence>
<dbReference type="Proteomes" id="UP000223828">
    <property type="component" value="Unassembled WGS sequence"/>
</dbReference>
<reference evidence="3" key="4">
    <citation type="submission" date="2022-03" db="EMBL/GenBank/DDBJ databases">
        <title>Complete Genome Sequence of Staphylococcus edaphicus strain CCM 8731.</title>
        <authorList>
            <person name="Rimmer C.O."/>
            <person name="Thomas J.C."/>
        </authorList>
    </citation>
    <scope>NUCLEOTIDE SEQUENCE</scope>
    <source>
        <strain evidence="3">CCM 8731</strain>
    </source>
</reference>
<evidence type="ECO:0000256" key="1">
    <source>
        <dbReference type="SAM" id="MobiDB-lite"/>
    </source>
</evidence>
<feature type="region of interest" description="Disordered" evidence="1">
    <location>
        <begin position="155"/>
        <end position="190"/>
    </location>
</feature>
<reference evidence="4" key="2">
    <citation type="submission" date="2017-10" db="EMBL/GenBank/DDBJ databases">
        <title>Staphylococcus edaphicus sp. nov., isolated in Antarctica, harbouring mecC gene and genomic islands essential in adaptation to extreme environment.</title>
        <authorList>
            <person name="Pantucek R."/>
            <person name="Sedlacek I."/>
            <person name="Indrakova A."/>
            <person name="Vrbovska V."/>
            <person name="Maslanova I."/>
            <person name="Kovarovic V."/>
            <person name="Svec P."/>
            <person name="Kralova S."/>
            <person name="Kristofova L."/>
            <person name="Keklakova J."/>
            <person name="Petras P."/>
            <person name="Doskar J."/>
        </authorList>
    </citation>
    <scope>NUCLEOTIDE SEQUENCE [LARGE SCALE GENOMIC DNA]</scope>
    <source>
        <strain evidence="4">CCM 5085</strain>
    </source>
</reference>
<dbReference type="InterPro" id="IPR007731">
    <property type="entry name" value="DUF669"/>
</dbReference>
<dbReference type="EMBL" id="MRZN01000001">
    <property type="protein sequence ID" value="PHK50759.1"/>
    <property type="molecule type" value="Genomic_DNA"/>
</dbReference>